<organism evidence="2 3">
    <name type="scientific">Brevibacillus brevis</name>
    <name type="common">Bacillus brevis</name>
    <dbReference type="NCBI Taxonomy" id="1393"/>
    <lineage>
        <taxon>Bacteria</taxon>
        <taxon>Bacillati</taxon>
        <taxon>Bacillota</taxon>
        <taxon>Bacilli</taxon>
        <taxon>Bacillales</taxon>
        <taxon>Paenibacillaceae</taxon>
        <taxon>Brevibacillus</taxon>
    </lineage>
</organism>
<name>A0ABY9TCV6_BREBE</name>
<dbReference type="PANTHER" id="PTHR30121:SF6">
    <property type="entry name" value="SLR6007 PROTEIN"/>
    <property type="match status" value="1"/>
</dbReference>
<accession>A0ABY9TCV6</accession>
<dbReference type="InterPro" id="IPR051162">
    <property type="entry name" value="T4SS_component"/>
</dbReference>
<feature type="domain" description="TraG P-loop" evidence="1">
    <location>
        <begin position="420"/>
        <end position="746"/>
    </location>
</feature>
<dbReference type="InterPro" id="IPR027417">
    <property type="entry name" value="P-loop_NTPase"/>
</dbReference>
<keyword evidence="2" id="KW-0614">Plasmid</keyword>
<evidence type="ECO:0000259" key="1">
    <source>
        <dbReference type="Pfam" id="PF19044"/>
    </source>
</evidence>
<dbReference type="RefSeq" id="WP_310774744.1">
    <property type="nucleotide sequence ID" value="NZ_CP134052.1"/>
</dbReference>
<geneLocation type="plasmid" evidence="2 3">
    <name>pBbsI</name>
</geneLocation>
<protein>
    <recommendedName>
        <fullName evidence="1">TraG P-loop domain-containing protein</fullName>
    </recommendedName>
</protein>
<dbReference type="SUPFAM" id="SSF52540">
    <property type="entry name" value="P-loop containing nucleoside triphosphate hydrolases"/>
    <property type="match status" value="1"/>
</dbReference>
<proteinExistence type="predicted"/>
<dbReference type="Pfam" id="PF19044">
    <property type="entry name" value="P-loop_TraG"/>
    <property type="match status" value="1"/>
</dbReference>
<sequence>MKIALPKLFGSKNAKQSKKETTRQALPFLLPISDLLQTRDGKWKIITRVSPINGELLAQDDLDEVIEAIQAALNSFQGRIQINIGTERINIDRNIEYFDQHIQKQTKEIYIDLLQQQKDHLQSVANKSRTVLNFYLTLESSSNKYQQASDELSDSLKAVMDNLESKDMMCYRLEQDDMRKLLYEKLNPETSAVHPWSDDIREANIAPKQIIDRGTYLENDGHYYKFFTLVDYPKTVKGPRWLSRLLQVRCNMDIAFILNPRNKLDMQKNLSNSVSELRRKYNTESLPEYVKKNILSEIEDGDYLLEQIGGENQTLWDVTTVIGVNSADLEDLKSQVQRIQNAIAGSRCVSWELKYYNLDPLWCILPILHKAEMLEHYKWPMPSSLIATIVPFDSSELQQDRGVFIAENATSRGLIIYDRFDKTKLKNPNQFAVGESGSGKSFYLGCDMIRMAPFNDYTIAIDPEREYHFPFGKRIVFSARSKHVTNPFHIKSTVIDSENETEEDAEVTLGEYLPMKILDLMVWFKWIITDLKPEEEGLLEEDIRDAYAMKEMTFETKELPTDPESFPTLSTWKEVVQKKIKDPELEMEAASRRRYLSIMRPYIDGAYSKMFNGPTNWDFDFVTVLDIHELSETVQKPMYYLLLKDVWELIKKNRKEKKGFYVDEAHLLADEENPLALKSLQRINKRIRKYGGYLVVATQNLDDFMSVGKWGTAILNNSFIKTFFTLGPTDLQVVKPLFRLSDKEMKVLAKQKGSGRGIQIVGSQRIEIQTRGSEYELEIIAPDLYEKMYGKKSRFGKKPTKVEEKDKVSA</sequence>
<dbReference type="Gene3D" id="1.10.8.730">
    <property type="match status" value="1"/>
</dbReference>
<dbReference type="Gene3D" id="3.40.50.300">
    <property type="entry name" value="P-loop containing nucleotide triphosphate hydrolases"/>
    <property type="match status" value="1"/>
</dbReference>
<gene>
    <name evidence="2" type="ORF">RGB73_30310</name>
</gene>
<keyword evidence="3" id="KW-1185">Reference proteome</keyword>
<reference evidence="2 3" key="1">
    <citation type="submission" date="2023-09" db="EMBL/GenBank/DDBJ databases">
        <title>Complete Genome and Methylome dissection of Bacillus brevis NEB573 original source of BbsI restriction endonuclease.</title>
        <authorList>
            <person name="Fomenkov A."/>
            <person name="Roberts R.D."/>
        </authorList>
    </citation>
    <scope>NUCLEOTIDE SEQUENCE [LARGE SCALE GENOMIC DNA]</scope>
    <source>
        <strain evidence="2 3">NEB573</strain>
        <plasmid evidence="2 3">pBbsI</plasmid>
    </source>
</reference>
<dbReference type="Proteomes" id="UP001256827">
    <property type="component" value="Plasmid pBbsI"/>
</dbReference>
<evidence type="ECO:0000313" key="3">
    <source>
        <dbReference type="Proteomes" id="UP001256827"/>
    </source>
</evidence>
<dbReference type="EMBL" id="CP134052">
    <property type="protein sequence ID" value="WNC17950.1"/>
    <property type="molecule type" value="Genomic_DNA"/>
</dbReference>
<dbReference type="CDD" id="cd01127">
    <property type="entry name" value="TrwB_TraG_TraD_VirD4"/>
    <property type="match status" value="1"/>
</dbReference>
<dbReference type="InterPro" id="IPR043964">
    <property type="entry name" value="P-loop_TraG"/>
</dbReference>
<dbReference type="PANTHER" id="PTHR30121">
    <property type="entry name" value="UNCHARACTERIZED PROTEIN YJGR-RELATED"/>
    <property type="match status" value="1"/>
</dbReference>
<evidence type="ECO:0000313" key="2">
    <source>
        <dbReference type="EMBL" id="WNC17950.1"/>
    </source>
</evidence>